<sequence length="718" mass="82136">MSLSEIQKERNEQCRERHELAVNRIRSMVTEETVEKAYVGYFQDVALFLLELENTRRKVASGEWENYTLEQMRSLNEILYSDILDKNYERSYANPEYAVSSFGTEMGQLLSLLYAELRGGIPYAFEEKTDYLTILYELFIEVYNCFENAALEEASEQSTADEKESRAAGAEKQIPSAEQIREILYWYASDYCDVFLADRILEQIDPSFSFAADLIETADLDSDEYLYRFGEYISKNELGTAHHLRNLPQETLQKMADVYTEGYRIGFINTGKDLSKKKVVNIRYSLGFEKVVRLAIENFKKMGLKPVIYRAASSVITKREHHKIGYYGCIANQQYEYDHRQDQALFMDKRYIERKLEVMKTVYEQNRELAAGLAGPAVMEIFGETPFSPAVKASAPAYSEAQRSLALLYDSRSGQLTNEYIKGDERSFTIIAYPVPEIGSDYAEIFDEVIRINTLDAKLYEQVQQTMIDALDQGICVRVKGKGENQTDMHVELYRLKDPAKETIFENCVADVNIPVGEVFTSPVLDGTNGVLNVSKVYLDGLQYRNLKLTFKDGKITDYTCDNFSDEAENRKYIYDNVLKNHETLPLGEFAIGTNTTAYVVARKYGIEDKMPILIAEKTGPHFAVGDTCYSWSEEIRVYNPNGKEIVAKDNSCSLLRKEDVSKAYFNCHTDITIPYEELEEISVVTKDGTDIILLRDGRFVLPGTEVLNEPLEKDTDH</sequence>
<dbReference type="RefSeq" id="WP_118212822.1">
    <property type="nucleotide sequence ID" value="NZ_CAJMJQ010000009.1"/>
</dbReference>
<dbReference type="SUPFAM" id="SSF144052">
    <property type="entry name" value="Thermophilic metalloprotease-like"/>
    <property type="match status" value="1"/>
</dbReference>
<dbReference type="InterPro" id="IPR000787">
    <property type="entry name" value="Peptidase_M29"/>
</dbReference>
<dbReference type="Proteomes" id="UP000284902">
    <property type="component" value="Unassembled WGS sequence"/>
</dbReference>
<reference evidence="2 3" key="1">
    <citation type="submission" date="2018-08" db="EMBL/GenBank/DDBJ databases">
        <title>A genome reference for cultivated species of the human gut microbiota.</title>
        <authorList>
            <person name="Zou Y."/>
            <person name="Xue W."/>
            <person name="Luo G."/>
        </authorList>
    </citation>
    <scope>NUCLEOTIDE SEQUENCE [LARGE SCALE GENOMIC DNA]</scope>
    <source>
        <strain evidence="2 3">AM25-1LB</strain>
    </source>
</reference>
<dbReference type="GO" id="GO:0046872">
    <property type="term" value="F:metal ion binding"/>
    <property type="evidence" value="ECO:0007669"/>
    <property type="project" value="UniProtKB-KW"/>
</dbReference>
<dbReference type="Pfam" id="PF02073">
    <property type="entry name" value="Peptidase_M29"/>
    <property type="match status" value="1"/>
</dbReference>
<name>A0A414P4L5_9FIRM</name>
<keyword evidence="2" id="KW-0378">Hydrolase</keyword>
<keyword evidence="2" id="KW-0645">Protease</keyword>
<accession>A0A414P4L5</accession>
<evidence type="ECO:0000313" key="3">
    <source>
        <dbReference type="Proteomes" id="UP000284902"/>
    </source>
</evidence>
<dbReference type="EMBL" id="QRHG01000015">
    <property type="protein sequence ID" value="RHF60515.1"/>
    <property type="molecule type" value="Genomic_DNA"/>
</dbReference>
<protein>
    <submittedName>
        <fullName evidence="2">Leucyl aminopeptidase</fullName>
    </submittedName>
</protein>
<dbReference type="PANTHER" id="PTHR34448">
    <property type="entry name" value="AMINOPEPTIDASE"/>
    <property type="match status" value="1"/>
</dbReference>
<dbReference type="InterPro" id="IPR052170">
    <property type="entry name" value="M29_Exopeptidase"/>
</dbReference>
<keyword evidence="2" id="KW-0031">Aminopeptidase</keyword>
<evidence type="ECO:0000256" key="1">
    <source>
        <dbReference type="ARBA" id="ARBA00022723"/>
    </source>
</evidence>
<gene>
    <name evidence="2" type="ORF">DW672_07170</name>
</gene>
<organism evidence="2 3">
    <name type="scientific">[Ruminococcus] lactaris</name>
    <dbReference type="NCBI Taxonomy" id="46228"/>
    <lineage>
        <taxon>Bacteria</taxon>
        <taxon>Bacillati</taxon>
        <taxon>Bacillota</taxon>
        <taxon>Clostridia</taxon>
        <taxon>Lachnospirales</taxon>
        <taxon>Lachnospiraceae</taxon>
        <taxon>Mediterraneibacter</taxon>
    </lineage>
</organism>
<dbReference type="AlphaFoldDB" id="A0A414P4L5"/>
<dbReference type="GO" id="GO:0004177">
    <property type="term" value="F:aminopeptidase activity"/>
    <property type="evidence" value="ECO:0007669"/>
    <property type="project" value="UniProtKB-KW"/>
</dbReference>
<dbReference type="GO" id="GO:0006508">
    <property type="term" value="P:proteolysis"/>
    <property type="evidence" value="ECO:0007669"/>
    <property type="project" value="InterPro"/>
</dbReference>
<comment type="caution">
    <text evidence="2">The sequence shown here is derived from an EMBL/GenBank/DDBJ whole genome shotgun (WGS) entry which is preliminary data.</text>
</comment>
<keyword evidence="1" id="KW-0479">Metal-binding</keyword>
<dbReference type="PANTHER" id="PTHR34448:SF3">
    <property type="entry name" value="AMINOPEPTIDASE AMPS"/>
    <property type="match status" value="1"/>
</dbReference>
<evidence type="ECO:0000313" key="2">
    <source>
        <dbReference type="EMBL" id="RHF60515.1"/>
    </source>
</evidence>
<proteinExistence type="predicted"/>